<dbReference type="Pfam" id="PF12038">
    <property type="entry name" value="QTMAN_N"/>
    <property type="match status" value="1"/>
</dbReference>
<keyword evidence="3" id="KW-0808">Transferase</keyword>
<dbReference type="KEGG" id="ttu:TERTU_1202"/>
<evidence type="ECO:0000256" key="2">
    <source>
        <dbReference type="ARBA" id="ARBA00022676"/>
    </source>
</evidence>
<evidence type="ECO:0000256" key="6">
    <source>
        <dbReference type="ARBA" id="ARBA00048439"/>
    </source>
</evidence>
<name>C5BRP9_TERTT</name>
<dbReference type="SUPFAM" id="SSF53756">
    <property type="entry name" value="UDP-Glycosyltransferase/glycogen phosphorylase"/>
    <property type="match status" value="1"/>
</dbReference>
<evidence type="ECO:0000259" key="8">
    <source>
        <dbReference type="Pfam" id="PF12038"/>
    </source>
</evidence>
<evidence type="ECO:0000256" key="4">
    <source>
        <dbReference type="ARBA" id="ARBA00044517"/>
    </source>
</evidence>
<keyword evidence="2" id="KW-0328">Glycosyltransferase</keyword>
<dbReference type="GO" id="GO:0016438">
    <property type="term" value="F:tRNA-queuosine(34) beta-mannosyltransferase activity"/>
    <property type="evidence" value="ECO:0007669"/>
    <property type="project" value="UniProtKB-EC"/>
</dbReference>
<sequence>MKILILSAYDAESHKAWRQHLVDMLPFASCTSLALPPRHFSWRIRGNALTWALAQHATLCKPWDLVVATSMVDLATLRGLVPELAKVPAIVYFHENQFAYPASRAQHASVEPQMVTLYAALTADRVVFNTHYNRASFLAGVAALLDKLPDGVPPGVVERIADKSDVIPVPVAIAGVSGKKPDDAFHLVWNHRWEYDKGPENLYYALARLPVELPLRVHVVGQRFRREPAVFSDIRRLLDERAWLGEWGYLTKRECYENLLSNAHAVLSTSLHDFQGLSVLEAVAAGCVPIVPNRLAYPELLSTQWCYSIADTEGQGPEFSEADACARMVRLRVEEWMRAQLPTAPSLDWLSPAEQAKHYRHLVKSVAVKKTNGGPEGTIAPV</sequence>
<evidence type="ECO:0000259" key="7">
    <source>
        <dbReference type="Pfam" id="PF00534"/>
    </source>
</evidence>
<feature type="domain" description="tRNA-queuosine alpha-mannosyltransferase N-terminal" evidence="8">
    <location>
        <begin position="2"/>
        <end position="171"/>
    </location>
</feature>
<keyword evidence="10" id="KW-1185">Reference proteome</keyword>
<evidence type="ECO:0000256" key="3">
    <source>
        <dbReference type="ARBA" id="ARBA00022679"/>
    </source>
</evidence>
<evidence type="ECO:0000313" key="10">
    <source>
        <dbReference type="Proteomes" id="UP000009080"/>
    </source>
</evidence>
<dbReference type="Pfam" id="PF00534">
    <property type="entry name" value="Glycos_transf_1"/>
    <property type="match status" value="1"/>
</dbReference>
<dbReference type="AlphaFoldDB" id="C5BRP9"/>
<dbReference type="eggNOG" id="COG0438">
    <property type="taxonomic scope" value="Bacteria"/>
</dbReference>
<evidence type="ECO:0000256" key="5">
    <source>
        <dbReference type="ARBA" id="ARBA00044539"/>
    </source>
</evidence>
<feature type="domain" description="Glycosyl transferase family 1" evidence="7">
    <location>
        <begin position="180"/>
        <end position="301"/>
    </location>
</feature>
<dbReference type="EC" id="2.4.1.110" evidence="4"/>
<comment type="catalytic activity">
    <reaction evidence="6">
        <text>queuosine(34) in tRNA(Asp) + GDP-alpha-D-mannose = O-4''-alpha-D-mannosylqueuosine(34) in tRNA(Asp) + GDP + H(+)</text>
        <dbReference type="Rhea" id="RHEA:12885"/>
        <dbReference type="Rhea" id="RHEA-COMP:18572"/>
        <dbReference type="Rhea" id="RHEA-COMP:18581"/>
        <dbReference type="ChEBI" id="CHEBI:15378"/>
        <dbReference type="ChEBI" id="CHEBI:57527"/>
        <dbReference type="ChEBI" id="CHEBI:58189"/>
        <dbReference type="ChEBI" id="CHEBI:194431"/>
        <dbReference type="ChEBI" id="CHEBI:194442"/>
        <dbReference type="EC" id="2.4.1.110"/>
    </reaction>
    <physiologicalReaction direction="left-to-right" evidence="6">
        <dbReference type="Rhea" id="RHEA:12886"/>
    </physiologicalReaction>
</comment>
<dbReference type="CAZy" id="GT4">
    <property type="family name" value="Glycosyltransferase Family 4"/>
</dbReference>
<dbReference type="InterPro" id="IPR022701">
    <property type="entry name" value="QTMAN_N"/>
</dbReference>
<comment type="similarity">
    <text evidence="1">Belongs to the glycosyltransferase group 1 family. Glycosyltransferase 4 subfamily.</text>
</comment>
<dbReference type="InterPro" id="IPR051862">
    <property type="entry name" value="GT-like_domain_containing_1"/>
</dbReference>
<dbReference type="InterPro" id="IPR001296">
    <property type="entry name" value="Glyco_trans_1"/>
</dbReference>
<dbReference type="Proteomes" id="UP000009080">
    <property type="component" value="Chromosome"/>
</dbReference>
<dbReference type="RefSeq" id="WP_015816962.1">
    <property type="nucleotide sequence ID" value="NC_012997.1"/>
</dbReference>
<reference evidence="9 10" key="1">
    <citation type="journal article" date="2009" name="PLoS ONE">
        <title>The complete genome of Teredinibacter turnerae T7901: an intracellular endosymbiont of marine wood-boring bivalves (shipworms).</title>
        <authorList>
            <person name="Yang J.C."/>
            <person name="Madupu R."/>
            <person name="Durkin A.S."/>
            <person name="Ekborg N.A."/>
            <person name="Pedamallu C.S."/>
            <person name="Hostetler J.B."/>
            <person name="Radune D."/>
            <person name="Toms B.S."/>
            <person name="Henrissat B."/>
            <person name="Coutinho P.M."/>
            <person name="Schwarz S."/>
            <person name="Field L."/>
            <person name="Trindade-Silva A.E."/>
            <person name="Soares C.A.G."/>
            <person name="Elshahawi S."/>
            <person name="Hanora A."/>
            <person name="Schmidt E.W."/>
            <person name="Haygood M.G."/>
            <person name="Posfai J."/>
            <person name="Benner J."/>
            <person name="Madinger C."/>
            <person name="Nove J."/>
            <person name="Anton B."/>
            <person name="Chaudhary K."/>
            <person name="Foster J."/>
            <person name="Holman A."/>
            <person name="Kumar S."/>
            <person name="Lessard P.A."/>
            <person name="Luyten Y.A."/>
            <person name="Slatko B."/>
            <person name="Wood N."/>
            <person name="Wu B."/>
            <person name="Teplitski M."/>
            <person name="Mougous J.D."/>
            <person name="Ward N."/>
            <person name="Eisen J.A."/>
            <person name="Badger J.H."/>
            <person name="Distel D.L."/>
        </authorList>
    </citation>
    <scope>NUCLEOTIDE SEQUENCE [LARGE SCALE GENOMIC DNA]</scope>
    <source>
        <strain evidence="10">ATCC 39867 / T7901</strain>
    </source>
</reference>
<dbReference type="HOGENOM" id="CLU_033439_1_0_6"/>
<proteinExistence type="inferred from homology"/>
<dbReference type="PANTHER" id="PTHR13615:SF3">
    <property type="entry name" value="GLYCOSYLTRANSFERASE-LIKE DOMAIN-CONTAINING PROTEIN 1"/>
    <property type="match status" value="1"/>
</dbReference>
<evidence type="ECO:0000313" key="9">
    <source>
        <dbReference type="EMBL" id="ACR10850.1"/>
    </source>
</evidence>
<gene>
    <name evidence="9" type="ordered locus">TERTU_1202</name>
</gene>
<dbReference type="PANTHER" id="PTHR13615">
    <property type="entry name" value="GLYCOSYLTRANSFERASE-LIKE 1"/>
    <property type="match status" value="1"/>
</dbReference>
<accession>C5BRP9</accession>
<organism evidence="9 10">
    <name type="scientific">Teredinibacter turnerae (strain ATCC 39867 / T7901)</name>
    <dbReference type="NCBI Taxonomy" id="377629"/>
    <lineage>
        <taxon>Bacteria</taxon>
        <taxon>Pseudomonadati</taxon>
        <taxon>Pseudomonadota</taxon>
        <taxon>Gammaproteobacteria</taxon>
        <taxon>Cellvibrionales</taxon>
        <taxon>Cellvibrionaceae</taxon>
        <taxon>Teredinibacter</taxon>
    </lineage>
</organism>
<protein>
    <recommendedName>
        <fullName evidence="5">tRNA-queuosine alpha-mannosyltransferase</fullName>
        <ecNumber evidence="4">2.4.1.110</ecNumber>
    </recommendedName>
</protein>
<evidence type="ECO:0000256" key="1">
    <source>
        <dbReference type="ARBA" id="ARBA00009481"/>
    </source>
</evidence>
<dbReference type="STRING" id="377629.TERTU_1202"/>
<dbReference type="EMBL" id="CP001614">
    <property type="protein sequence ID" value="ACR10850.1"/>
    <property type="molecule type" value="Genomic_DNA"/>
</dbReference>
<dbReference type="Gene3D" id="3.40.50.2000">
    <property type="entry name" value="Glycogen Phosphorylase B"/>
    <property type="match status" value="1"/>
</dbReference>
<dbReference type="OrthoDB" id="9792163at2"/>